<name>E0Y0U5_9SPHI</name>
<dbReference type="InterPro" id="IPR029031">
    <property type="entry name" value="Gingipain_N_sf"/>
</dbReference>
<dbReference type="Gene3D" id="3.40.50.1460">
    <property type="match status" value="1"/>
</dbReference>
<dbReference type="MEROPS" id="C25.004"/>
<evidence type="ECO:0000256" key="1">
    <source>
        <dbReference type="ARBA" id="ARBA00022729"/>
    </source>
</evidence>
<dbReference type="Pfam" id="PF01364">
    <property type="entry name" value="Peptidase_C25"/>
    <property type="match status" value="1"/>
</dbReference>
<dbReference type="AlphaFoldDB" id="E0Y0U5"/>
<protein>
    <recommendedName>
        <fullName evidence="2">Gingipain domain-containing protein</fullName>
    </recommendedName>
</protein>
<dbReference type="SUPFAM" id="SSF52129">
    <property type="entry name" value="Caspase-like"/>
    <property type="match status" value="1"/>
</dbReference>
<dbReference type="GO" id="GO:0006508">
    <property type="term" value="P:proteolysis"/>
    <property type="evidence" value="ECO:0007669"/>
    <property type="project" value="InterPro"/>
</dbReference>
<evidence type="ECO:0000313" key="3">
    <source>
        <dbReference type="EMBL" id="ADI20286.1"/>
    </source>
</evidence>
<organism evidence="3">
    <name type="scientific">uncultured Sphingobacterium sp. EB080_L08E11</name>
    <dbReference type="NCBI Taxonomy" id="710992"/>
    <lineage>
        <taxon>Bacteria</taxon>
        <taxon>Pseudomonadati</taxon>
        <taxon>Bacteroidota</taxon>
        <taxon>Sphingobacteriia</taxon>
        <taxon>Sphingobacteriales</taxon>
        <taxon>Sphingobacteriaceae</taxon>
        <taxon>Sphingobacterium</taxon>
        <taxon>environmental samples</taxon>
    </lineage>
</organism>
<keyword evidence="1" id="KW-0732">Signal</keyword>
<dbReference type="Gene3D" id="3.40.50.10390">
    <property type="entry name" value="Gingipain r, domain 1"/>
    <property type="match status" value="1"/>
</dbReference>
<proteinExistence type="predicted"/>
<reference evidence="3" key="1">
    <citation type="journal article" date="2011" name="Environ. Microbiol.">
        <title>Time-series analyses of Monterey Bay coastal microbial picoplankton using a 'genome proxy' microarray.</title>
        <authorList>
            <person name="Rich V.I."/>
            <person name="Pham V.D."/>
            <person name="Eppley J."/>
            <person name="Shi Y."/>
            <person name="DeLong E.F."/>
        </authorList>
    </citation>
    <scope>NUCLEOTIDE SEQUENCE</scope>
</reference>
<evidence type="ECO:0000259" key="2">
    <source>
        <dbReference type="Pfam" id="PF01364"/>
    </source>
</evidence>
<dbReference type="InterPro" id="IPR029030">
    <property type="entry name" value="Caspase-like_dom_sf"/>
</dbReference>
<feature type="domain" description="Gingipain" evidence="2">
    <location>
        <begin position="425"/>
        <end position="787"/>
    </location>
</feature>
<dbReference type="InterPro" id="IPR001769">
    <property type="entry name" value="Gingipain"/>
</dbReference>
<sequence>MKKIIAFIGVILFPVLVAGQMSFDAGTYVRFKTVNHRITAPQNWEEESSGLYKLSGSEILDLGILTESSSNQSLEIRCRLEGNLSPQNSASEPMGNDFSIPYHIFDSDTIIDDATEFWFYIPPSYNHSYDPILGKSSYVSNPYSDRKYFLVSGGNTAYQSIPLEAVAEQDSSRALNARVTWVYDTAMYNLVGTGRKWMGELFDFTTTRVYDFSNRTTSSTSTANRPMPGSSIKVQIKAVARSSTSNTKLTVQYGSQSETVIFPAVQTGSASNYVQEKLLTVDFTADQSTTLTLSYDKVGNNAAAMWLDEMIVDWETSEEEVYPNQNMVNHPRGAGNYSHFEVEGSSCLRIFGIENQQISTRIEPAVVNSLGPDLARSKWYSHEDQPRAYRIGDCDAPLVHIVDEKVNLSYIQTATISDLNGIESIIITTDSLLDAANDLSELERASGVTSEVVSLSYIYDVMNTGNPDIGAIRKFLVKAYADYNSLKYLTLFGDASYDYKGILLGAKSNVVPTYHTNASFSLMTSYITDDFYGYLDSGESVNWYLDDLDIGIGRIPVRTVSEAEEMVAKIANYMQGADRFGPWRARGIFVVDDADEPWEKEFAVYQDRLAKTLDTTRAELNQIKIYSDAYLQDTKPGSQRYPEARQALFNEVEQGALAVSFVGHGGEVGWTTERILQLEDINGWNNTSKQPVVTTITCEFTRFDDPLRISAGEQLFLNPSGGAIGLFSTTRSVFATNSTYALNALLNEEMMQLDNPRLGDVLRETKNNNNSGDKIKFSLIGDAALPLARPKHQISFDTLNGMAWSDFQDTLKALSWVQIKGSVHDVQSGAIMSDFSGKAWVTVFDKPQIQQTKVNDQSGTPFNFTTQNNAVFKGQASVVNGKYTVAFRVPLDINLSYGPPKISAYATNFDTDAWGASNDQLMGGILDGFIVDTEGPEVRLFMNDTTFASGSSVESDATGLGLLYDESGINAVGLGIGHNLTLTLDGEAINVNDYYESDLDDFTRGSMRYPFNDLALGEHTLSLRAWDVLNQWGYDSIAFVVVEPSTPILEQLLAFPNPFTDQIKFQLTHQEQGEEGELKVSVTNNQGQLIWQRAQTLRLNAASTQLPTFTMSEQSGKTPGAGFYSVRVEWTRLIDGKSATIQEKLIYIR</sequence>
<dbReference type="EMBL" id="GU474939">
    <property type="protein sequence ID" value="ADI20286.1"/>
    <property type="molecule type" value="Genomic_DNA"/>
</dbReference>
<dbReference type="CDD" id="cd02258">
    <property type="entry name" value="Peptidase_C25_N"/>
    <property type="match status" value="1"/>
</dbReference>
<dbReference type="NCBIfam" id="NF033707">
    <property type="entry name" value="T9SS_sortase"/>
    <property type="match status" value="1"/>
</dbReference>
<accession>E0Y0U5</accession>
<dbReference type="GO" id="GO:0008234">
    <property type="term" value="F:cysteine-type peptidase activity"/>
    <property type="evidence" value="ECO:0007669"/>
    <property type="project" value="InterPro"/>
</dbReference>